<dbReference type="Pfam" id="PF14520">
    <property type="entry name" value="HHH_5"/>
    <property type="match status" value="1"/>
</dbReference>
<dbReference type="InterPro" id="IPR013849">
    <property type="entry name" value="DNA_helicase_Holl-junc_RuvA_I"/>
</dbReference>
<evidence type="ECO:0000259" key="7">
    <source>
        <dbReference type="SMART" id="SM00278"/>
    </source>
</evidence>
<feature type="region of interest" description="Domain III" evidence="6">
    <location>
        <begin position="158"/>
        <end position="210"/>
    </location>
</feature>
<proteinExistence type="inferred from homology"/>
<comment type="similarity">
    <text evidence="6">Belongs to the RuvA family.</text>
</comment>
<evidence type="ECO:0000256" key="1">
    <source>
        <dbReference type="ARBA" id="ARBA00022490"/>
    </source>
</evidence>
<evidence type="ECO:0000256" key="4">
    <source>
        <dbReference type="ARBA" id="ARBA00023172"/>
    </source>
</evidence>
<dbReference type="GO" id="GO:0009378">
    <property type="term" value="F:four-way junction helicase activity"/>
    <property type="evidence" value="ECO:0007669"/>
    <property type="project" value="InterPro"/>
</dbReference>
<evidence type="ECO:0000256" key="6">
    <source>
        <dbReference type="HAMAP-Rule" id="MF_00031"/>
    </source>
</evidence>
<comment type="function">
    <text evidence="6">The RuvA-RuvB-RuvC complex processes Holliday junction (HJ) DNA during genetic recombination and DNA repair, while the RuvA-RuvB complex plays an important role in the rescue of blocked DNA replication forks via replication fork reversal (RFR). RuvA specifically binds to HJ cruciform DNA, conferring on it an open structure. The RuvB hexamer acts as an ATP-dependent pump, pulling dsDNA into and through the RuvAB complex. HJ branch migration allows RuvC to scan DNA until it finds its consensus sequence, where it cleaves and resolves the cruciform DNA.</text>
</comment>
<dbReference type="Pfam" id="PF07499">
    <property type="entry name" value="RuvA_C"/>
    <property type="match status" value="1"/>
</dbReference>
<comment type="subcellular location">
    <subcellularLocation>
        <location evidence="6">Cytoplasm</location>
    </subcellularLocation>
</comment>
<gene>
    <name evidence="6 8" type="primary">ruvA</name>
    <name evidence="8" type="ORF">QQ91_011685</name>
</gene>
<dbReference type="GO" id="GO:0048476">
    <property type="term" value="C:Holliday junction resolvase complex"/>
    <property type="evidence" value="ECO:0007669"/>
    <property type="project" value="UniProtKB-UniRule"/>
</dbReference>
<dbReference type="SUPFAM" id="SSF47781">
    <property type="entry name" value="RuvA domain 2-like"/>
    <property type="match status" value="1"/>
</dbReference>
<evidence type="ECO:0000256" key="2">
    <source>
        <dbReference type="ARBA" id="ARBA00022763"/>
    </source>
</evidence>
<comment type="caution">
    <text evidence="6">Lacks conserved residue(s) required for the propagation of feature annotation.</text>
</comment>
<dbReference type="GO" id="GO:0005737">
    <property type="term" value="C:cytoplasm"/>
    <property type="evidence" value="ECO:0007669"/>
    <property type="project" value="UniProtKB-SubCell"/>
</dbReference>
<reference evidence="8" key="2">
    <citation type="journal article" date="2015" name="Genome Announc.">
        <title>Draft Genome Sequence of Filamentous Marine Cyanobacterium Lyngbya confervoides Strain BDU141951.</title>
        <authorList>
            <person name="Chandrababunaidu M.M."/>
            <person name="Sen D."/>
            <person name="Tripathy S."/>
        </authorList>
    </citation>
    <scope>NUCLEOTIDE SEQUENCE</scope>
    <source>
        <strain evidence="8">BDU141951</strain>
    </source>
</reference>
<sequence length="210" mass="23002">MLSYLKGTLVDVQKPGGHRVMITVDVHQVGYDLQVTSRFLAELPPLGESLQVFCHLQIREELPVVFGFASRSERDVFRQLVSVSGIGPQMAMALLDTLGFQELIQAVVSGNTRLISRTKGVGNKTAERLILELKTKLAEWRQQSGLTIAPGGGPMANVQEEVEMTLLALGYTNGEIVKALQVIGRSSTLAKNDNAEDWIREAIAWLSQAT</sequence>
<dbReference type="InterPro" id="IPR012340">
    <property type="entry name" value="NA-bd_OB-fold"/>
</dbReference>
<feature type="domain" description="Helix-hairpin-helix DNA-binding motif class 1" evidence="7">
    <location>
        <begin position="113"/>
        <end position="132"/>
    </location>
</feature>
<comment type="caution">
    <text evidence="8">The sequence shown here is derived from an EMBL/GenBank/DDBJ whole genome shotgun (WGS) entry which is preliminary data.</text>
</comment>
<name>A0A0C1Y659_9CYAN</name>
<reference evidence="8" key="1">
    <citation type="submission" date="2014-11" db="EMBL/GenBank/DDBJ databases">
        <authorList>
            <person name="Malar M.C."/>
            <person name="Sen D."/>
            <person name="Tripathy S."/>
        </authorList>
    </citation>
    <scope>NUCLEOTIDE SEQUENCE</scope>
    <source>
        <strain evidence="8">BDU141951</strain>
    </source>
</reference>
<dbReference type="InterPro" id="IPR010994">
    <property type="entry name" value="RuvA_2-like"/>
</dbReference>
<comment type="domain">
    <text evidence="6">Has three domains with a flexible linker between the domains II and III and assumes an 'L' shape. Domain III is highly mobile and contacts RuvB.</text>
</comment>
<dbReference type="Gene3D" id="2.40.50.140">
    <property type="entry name" value="Nucleic acid-binding proteins"/>
    <property type="match status" value="1"/>
</dbReference>
<dbReference type="GO" id="GO:0009379">
    <property type="term" value="C:Holliday junction helicase complex"/>
    <property type="evidence" value="ECO:0007669"/>
    <property type="project" value="InterPro"/>
</dbReference>
<keyword evidence="1 6" id="KW-0963">Cytoplasm</keyword>
<dbReference type="GO" id="GO:0005524">
    <property type="term" value="F:ATP binding"/>
    <property type="evidence" value="ECO:0007669"/>
    <property type="project" value="InterPro"/>
</dbReference>
<dbReference type="Gene3D" id="1.10.150.20">
    <property type="entry name" value="5' to 3' exonuclease, C-terminal subdomain"/>
    <property type="match status" value="1"/>
</dbReference>
<dbReference type="Pfam" id="PF01330">
    <property type="entry name" value="RuvA_N"/>
    <property type="match status" value="1"/>
</dbReference>
<dbReference type="HAMAP" id="MF_00031">
    <property type="entry name" value="DNA_HJ_migration_RuvA"/>
    <property type="match status" value="1"/>
</dbReference>
<keyword evidence="2 6" id="KW-0227">DNA damage</keyword>
<dbReference type="AlphaFoldDB" id="A0A0C1Y659"/>
<reference evidence="8" key="3">
    <citation type="submission" date="2020-02" db="EMBL/GenBank/DDBJ databases">
        <authorList>
            <person name="Sarangi A.N."/>
            <person name="Ghosh S."/>
            <person name="Mukherjee M."/>
            <person name="Tripathy S."/>
        </authorList>
    </citation>
    <scope>NUCLEOTIDE SEQUENCE</scope>
    <source>
        <strain evidence="8">BDU141951</strain>
    </source>
</reference>
<dbReference type="InterPro" id="IPR011114">
    <property type="entry name" value="RuvA_C"/>
</dbReference>
<keyword evidence="5 6" id="KW-0234">DNA repair</keyword>
<dbReference type="NCBIfam" id="TIGR00084">
    <property type="entry name" value="ruvA"/>
    <property type="match status" value="1"/>
</dbReference>
<dbReference type="InterPro" id="IPR003583">
    <property type="entry name" value="Hlx-hairpin-Hlx_DNA-bd_motif"/>
</dbReference>
<evidence type="ECO:0000256" key="3">
    <source>
        <dbReference type="ARBA" id="ARBA00023125"/>
    </source>
</evidence>
<dbReference type="CDD" id="cd14332">
    <property type="entry name" value="UBA_RuvA_C"/>
    <property type="match status" value="1"/>
</dbReference>
<feature type="domain" description="Helix-hairpin-helix DNA-binding motif class 1" evidence="7">
    <location>
        <begin position="78"/>
        <end position="97"/>
    </location>
</feature>
<keyword evidence="4 6" id="KW-0233">DNA recombination</keyword>
<keyword evidence="3 6" id="KW-0238">DNA-binding</keyword>
<protein>
    <recommendedName>
        <fullName evidence="6">Holliday junction branch migration complex subunit RuvA</fullName>
    </recommendedName>
</protein>
<dbReference type="GO" id="GO:0006281">
    <property type="term" value="P:DNA repair"/>
    <property type="evidence" value="ECO:0007669"/>
    <property type="project" value="UniProtKB-UniRule"/>
</dbReference>
<dbReference type="SMART" id="SM00278">
    <property type="entry name" value="HhH1"/>
    <property type="match status" value="2"/>
</dbReference>
<dbReference type="GO" id="GO:0000400">
    <property type="term" value="F:four-way junction DNA binding"/>
    <property type="evidence" value="ECO:0007669"/>
    <property type="project" value="UniProtKB-UniRule"/>
</dbReference>
<dbReference type="GO" id="GO:0006310">
    <property type="term" value="P:DNA recombination"/>
    <property type="evidence" value="ECO:0007669"/>
    <property type="project" value="UniProtKB-UniRule"/>
</dbReference>
<accession>A0A0C1Y659</accession>
<dbReference type="SUPFAM" id="SSF50249">
    <property type="entry name" value="Nucleic acid-binding proteins"/>
    <property type="match status" value="1"/>
</dbReference>
<evidence type="ECO:0000256" key="5">
    <source>
        <dbReference type="ARBA" id="ARBA00023204"/>
    </source>
</evidence>
<dbReference type="EMBL" id="JTHE02000003">
    <property type="protein sequence ID" value="NEV67778.1"/>
    <property type="molecule type" value="Genomic_DNA"/>
</dbReference>
<evidence type="ECO:0000313" key="8">
    <source>
        <dbReference type="EMBL" id="NEV67778.1"/>
    </source>
</evidence>
<dbReference type="InterPro" id="IPR000085">
    <property type="entry name" value="RuvA"/>
</dbReference>
<comment type="subunit">
    <text evidence="6">Homotetramer. Forms an RuvA(8)-RuvB(12)-Holliday junction (HJ) complex. HJ DNA is sandwiched between 2 RuvA tetramers; dsDNA enters through RuvA and exits via RuvB. An RuvB hexamer assembles on each DNA strand where it exits the tetramer. Each RuvB hexamer is contacted by two RuvA subunits (via domain III) on 2 adjacent RuvB subunits; this complex drives branch migration. In the full resolvosome a probable DNA-RuvA(4)-RuvB(12)-RuvC(2) complex forms which resolves the HJ.</text>
</comment>
<organism evidence="8">
    <name type="scientific">Lyngbya confervoides BDU141951</name>
    <dbReference type="NCBI Taxonomy" id="1574623"/>
    <lineage>
        <taxon>Bacteria</taxon>
        <taxon>Bacillati</taxon>
        <taxon>Cyanobacteriota</taxon>
        <taxon>Cyanophyceae</taxon>
        <taxon>Oscillatoriophycideae</taxon>
        <taxon>Oscillatoriales</taxon>
        <taxon>Microcoleaceae</taxon>
        <taxon>Lyngbya</taxon>
    </lineage>
</organism>